<dbReference type="AlphaFoldDB" id="A0A918RGU5"/>
<accession>A0A918RGU5</accession>
<reference evidence="2" key="2">
    <citation type="submission" date="2020-09" db="EMBL/GenBank/DDBJ databases">
        <authorList>
            <person name="Sun Q."/>
            <person name="Kim S."/>
        </authorList>
    </citation>
    <scope>NUCLEOTIDE SEQUENCE</scope>
    <source>
        <strain evidence="2">KCTC 12710</strain>
    </source>
</reference>
<sequence length="334" mass="38040">MSTETYLSGIKSNVERNISDDLSILWSDDANVQNWNALTPDEIQKLVEETFELLNDAIDKNLLETLPFNYLKSINSNLNNFNSQFQTVKGLAPNQLRNQHHNPLNQINSVNSNIRNSGLFALLRLSPDIPENNRLIQEQLENINERKSEIDKLAKQVRTLMSPAVADRLSTAFSKRKSEIFKQKIGWLILVLLSIIVAMYYTANVSELIAEMINPSEKTENIIESNTIGIIWVLRLLILFPIYFVVFFAIKQYSKERKLEEIYAHKSAIAETLPSYPELLTEKSVGDKITTDAATVIFSPAEKDIEKKSSSKNYKIEDIKELLDIASRMTKGAE</sequence>
<evidence type="ECO:0000313" key="3">
    <source>
        <dbReference type="Proteomes" id="UP000636004"/>
    </source>
</evidence>
<organism evidence="2 3">
    <name type="scientific">Algibacter mikhailovii</name>
    <dbReference type="NCBI Taxonomy" id="425498"/>
    <lineage>
        <taxon>Bacteria</taxon>
        <taxon>Pseudomonadati</taxon>
        <taxon>Bacteroidota</taxon>
        <taxon>Flavobacteriia</taxon>
        <taxon>Flavobacteriales</taxon>
        <taxon>Flavobacteriaceae</taxon>
        <taxon>Algibacter</taxon>
    </lineage>
</organism>
<reference evidence="2" key="1">
    <citation type="journal article" date="2014" name="Int. J. Syst. Evol. Microbiol.">
        <title>Complete genome sequence of Corynebacterium casei LMG S-19264T (=DSM 44701T), isolated from a smear-ripened cheese.</title>
        <authorList>
            <consortium name="US DOE Joint Genome Institute (JGI-PGF)"/>
            <person name="Walter F."/>
            <person name="Albersmeier A."/>
            <person name="Kalinowski J."/>
            <person name="Ruckert C."/>
        </authorList>
    </citation>
    <scope>NUCLEOTIDE SEQUENCE</scope>
    <source>
        <strain evidence="2">KCTC 12710</strain>
    </source>
</reference>
<comment type="caution">
    <text evidence="2">The sequence shown here is derived from an EMBL/GenBank/DDBJ whole genome shotgun (WGS) entry which is preliminary data.</text>
</comment>
<keyword evidence="1" id="KW-1133">Transmembrane helix</keyword>
<dbReference type="RefSeq" id="WP_189362845.1">
    <property type="nucleotide sequence ID" value="NZ_BMWZ01000017.1"/>
</dbReference>
<keyword evidence="3" id="KW-1185">Reference proteome</keyword>
<dbReference type="Proteomes" id="UP000636004">
    <property type="component" value="Unassembled WGS sequence"/>
</dbReference>
<feature type="transmembrane region" description="Helical" evidence="1">
    <location>
        <begin position="185"/>
        <end position="203"/>
    </location>
</feature>
<keyword evidence="1" id="KW-0812">Transmembrane</keyword>
<dbReference type="EMBL" id="BMWZ01000017">
    <property type="protein sequence ID" value="GGZ94559.1"/>
    <property type="molecule type" value="Genomic_DNA"/>
</dbReference>
<feature type="transmembrane region" description="Helical" evidence="1">
    <location>
        <begin position="230"/>
        <end position="250"/>
    </location>
</feature>
<evidence type="ECO:0000313" key="2">
    <source>
        <dbReference type="EMBL" id="GGZ94559.1"/>
    </source>
</evidence>
<gene>
    <name evidence="2" type="ORF">GCM10007028_36070</name>
</gene>
<proteinExistence type="predicted"/>
<protein>
    <submittedName>
        <fullName evidence="2">Uncharacterized protein</fullName>
    </submittedName>
</protein>
<name>A0A918RGU5_9FLAO</name>
<keyword evidence="1" id="KW-0472">Membrane</keyword>
<evidence type="ECO:0000256" key="1">
    <source>
        <dbReference type="SAM" id="Phobius"/>
    </source>
</evidence>